<feature type="transmembrane region" description="Helical" evidence="6">
    <location>
        <begin position="328"/>
        <end position="348"/>
    </location>
</feature>
<protein>
    <submittedName>
        <fullName evidence="7">Oligosaccharide flippase family protein</fullName>
    </submittedName>
</protein>
<dbReference type="GO" id="GO:0042910">
    <property type="term" value="F:xenobiotic transmembrane transporter activity"/>
    <property type="evidence" value="ECO:0007669"/>
    <property type="project" value="InterPro"/>
</dbReference>
<dbReference type="PANTHER" id="PTHR30250:SF11">
    <property type="entry name" value="O-ANTIGEN TRANSPORTER-RELATED"/>
    <property type="match status" value="1"/>
</dbReference>
<sequence length="526" mass="54779">MSVPSVLSGAEPVAPVAAGGRRDLARSGAVSLVGAVFAAAGGFALTVLVGRLFGAHVAGLYYQAVAVFMILNGVALAGSDTGIVRSVSGHRAVGRHARAFAAMRWTLTPVLLWSLVVALALGVSVEHVVATFPTDDRPAVAAFLWVLVGTLVVSAVGQASLNGTRALGSVLPFVWLYQVALPVTRLLGVALLWLLDAPVEWLLLSYALPLVLLDVVATTLLVRGLARARRTAGEPAPADAEVPVRAELRELWGFNLPRGVASCLELAIVWADVIIVGVLLGPAAAGAWAAASRFVTTGTMAMEALRLQSAPAMAAAWARGDRRGYDEVYRVTAVWLVLVSWPLFLGLATWSPLVLGLVGPEFAEAAPALTVMALGMLAYVAMGNVNAALLMAGRSGITAGNTAVALALNITLNLALVPWLGLTGAAVAWASCLTLDSVLCLVRGRRLGLRLPVRQVALAGAAALVAFGLPGLAVHLLAAPTVPALVLHVVAGLTGYGVLLHLLRRPLDLPDVRSLIRRPRPNRRNR</sequence>
<dbReference type="Pfam" id="PF01554">
    <property type="entry name" value="MatE"/>
    <property type="match status" value="1"/>
</dbReference>
<feature type="transmembrane region" description="Helical" evidence="6">
    <location>
        <begin position="426"/>
        <end position="444"/>
    </location>
</feature>
<evidence type="ECO:0000256" key="4">
    <source>
        <dbReference type="ARBA" id="ARBA00022989"/>
    </source>
</evidence>
<dbReference type="GO" id="GO:0015297">
    <property type="term" value="F:antiporter activity"/>
    <property type="evidence" value="ECO:0007669"/>
    <property type="project" value="InterPro"/>
</dbReference>
<proteinExistence type="predicted"/>
<feature type="transmembrane region" description="Helical" evidence="6">
    <location>
        <begin position="142"/>
        <end position="161"/>
    </location>
</feature>
<accession>A0A6P0HJQ8</accession>
<evidence type="ECO:0000313" key="7">
    <source>
        <dbReference type="EMBL" id="NEN78908.1"/>
    </source>
</evidence>
<dbReference type="AlphaFoldDB" id="A0A6P0HJQ8"/>
<keyword evidence="2" id="KW-1003">Cell membrane</keyword>
<evidence type="ECO:0000256" key="3">
    <source>
        <dbReference type="ARBA" id="ARBA00022692"/>
    </source>
</evidence>
<feature type="transmembrane region" description="Helical" evidence="6">
    <location>
        <begin position="201"/>
        <end position="222"/>
    </location>
</feature>
<keyword evidence="4 6" id="KW-1133">Transmembrane helix</keyword>
<dbReference type="Proteomes" id="UP000468687">
    <property type="component" value="Unassembled WGS sequence"/>
</dbReference>
<reference evidence="7 8" key="1">
    <citation type="journal article" date="2014" name="Int. J. Syst. Evol. Microbiol.">
        <title>Nocardioides zeae sp. nov., isolated from the stem of Zea mays.</title>
        <authorList>
            <person name="Glaeser S.P."/>
            <person name="McInroy J.A."/>
            <person name="Busse H.J."/>
            <person name="Kampfer P."/>
        </authorList>
    </citation>
    <scope>NUCLEOTIDE SEQUENCE [LARGE SCALE GENOMIC DNA]</scope>
    <source>
        <strain evidence="7 8">JCM 30728</strain>
    </source>
</reference>
<feature type="transmembrane region" description="Helical" evidence="6">
    <location>
        <begin position="484"/>
        <end position="503"/>
    </location>
</feature>
<gene>
    <name evidence="7" type="ORF">G3T38_11535</name>
</gene>
<keyword evidence="8" id="KW-1185">Reference proteome</keyword>
<dbReference type="PANTHER" id="PTHR30250">
    <property type="entry name" value="PST FAMILY PREDICTED COLANIC ACID TRANSPORTER"/>
    <property type="match status" value="1"/>
</dbReference>
<dbReference type="InterPro" id="IPR002528">
    <property type="entry name" value="MATE_fam"/>
</dbReference>
<comment type="caution">
    <text evidence="7">The sequence shown here is derived from an EMBL/GenBank/DDBJ whole genome shotgun (WGS) entry which is preliminary data.</text>
</comment>
<evidence type="ECO:0000256" key="6">
    <source>
        <dbReference type="SAM" id="Phobius"/>
    </source>
</evidence>
<evidence type="ECO:0000256" key="5">
    <source>
        <dbReference type="ARBA" id="ARBA00023136"/>
    </source>
</evidence>
<keyword evidence="3 6" id="KW-0812">Transmembrane</keyword>
<dbReference type="EMBL" id="JAAGXA010000007">
    <property type="protein sequence ID" value="NEN78908.1"/>
    <property type="molecule type" value="Genomic_DNA"/>
</dbReference>
<dbReference type="GO" id="GO:0005886">
    <property type="term" value="C:plasma membrane"/>
    <property type="evidence" value="ECO:0007669"/>
    <property type="project" value="UniProtKB-SubCell"/>
</dbReference>
<keyword evidence="5 6" id="KW-0472">Membrane</keyword>
<dbReference type="InterPro" id="IPR050833">
    <property type="entry name" value="Poly_Biosynth_Transport"/>
</dbReference>
<organism evidence="7 8">
    <name type="scientific">Nocardioides zeae</name>
    <dbReference type="NCBI Taxonomy" id="1457234"/>
    <lineage>
        <taxon>Bacteria</taxon>
        <taxon>Bacillati</taxon>
        <taxon>Actinomycetota</taxon>
        <taxon>Actinomycetes</taxon>
        <taxon>Propionibacteriales</taxon>
        <taxon>Nocardioidaceae</taxon>
        <taxon>Nocardioides</taxon>
    </lineage>
</organism>
<feature type="transmembrane region" description="Helical" evidence="6">
    <location>
        <begin position="29"/>
        <end position="54"/>
    </location>
</feature>
<feature type="transmembrane region" description="Helical" evidence="6">
    <location>
        <begin position="456"/>
        <end position="478"/>
    </location>
</feature>
<feature type="transmembrane region" description="Helical" evidence="6">
    <location>
        <begin position="99"/>
        <end position="122"/>
    </location>
</feature>
<feature type="transmembrane region" description="Helical" evidence="6">
    <location>
        <begin position="60"/>
        <end position="78"/>
    </location>
</feature>
<evidence type="ECO:0000313" key="8">
    <source>
        <dbReference type="Proteomes" id="UP000468687"/>
    </source>
</evidence>
<feature type="transmembrane region" description="Helical" evidence="6">
    <location>
        <begin position="368"/>
        <end position="391"/>
    </location>
</feature>
<evidence type="ECO:0000256" key="2">
    <source>
        <dbReference type="ARBA" id="ARBA00022475"/>
    </source>
</evidence>
<comment type="subcellular location">
    <subcellularLocation>
        <location evidence="1">Cell membrane</location>
        <topology evidence="1">Multi-pass membrane protein</topology>
    </subcellularLocation>
</comment>
<dbReference type="RefSeq" id="WP_163772455.1">
    <property type="nucleotide sequence ID" value="NZ_JAAGXA010000007.1"/>
</dbReference>
<name>A0A6P0HJQ8_9ACTN</name>
<evidence type="ECO:0000256" key="1">
    <source>
        <dbReference type="ARBA" id="ARBA00004651"/>
    </source>
</evidence>
<feature type="transmembrane region" description="Helical" evidence="6">
    <location>
        <begin position="403"/>
        <end position="420"/>
    </location>
</feature>
<feature type="transmembrane region" description="Helical" evidence="6">
    <location>
        <begin position="173"/>
        <end position="195"/>
    </location>
</feature>